<evidence type="ECO:0000313" key="2">
    <source>
        <dbReference type="EMBL" id="TCG11830.1"/>
    </source>
</evidence>
<dbReference type="InterPro" id="IPR050834">
    <property type="entry name" value="Glycosyltransf_2"/>
</dbReference>
<dbReference type="OrthoDB" id="397856at2"/>
<dbReference type="PANTHER" id="PTHR43685:SF2">
    <property type="entry name" value="GLYCOSYLTRANSFERASE 2-LIKE DOMAIN-CONTAINING PROTEIN"/>
    <property type="match status" value="1"/>
</dbReference>
<dbReference type="AlphaFoldDB" id="A0A4R0XM95"/>
<evidence type="ECO:0000313" key="3">
    <source>
        <dbReference type="Proteomes" id="UP000291072"/>
    </source>
</evidence>
<name>A0A4R0XM95_9MOLU</name>
<keyword evidence="3" id="KW-1185">Reference proteome</keyword>
<dbReference type="RefSeq" id="WP_131613151.1">
    <property type="nucleotide sequence ID" value="NZ_PSZP01000003.1"/>
</dbReference>
<organism evidence="2 3">
    <name type="scientific">Mycoplasma todarodis</name>
    <dbReference type="NCBI Taxonomy" id="1937191"/>
    <lineage>
        <taxon>Bacteria</taxon>
        <taxon>Bacillati</taxon>
        <taxon>Mycoplasmatota</taxon>
        <taxon>Mollicutes</taxon>
        <taxon>Mycoplasmataceae</taxon>
        <taxon>Mycoplasma</taxon>
    </lineage>
</organism>
<feature type="domain" description="Glycosyltransferase 2-like" evidence="1">
    <location>
        <begin position="5"/>
        <end position="149"/>
    </location>
</feature>
<dbReference type="Gene3D" id="3.90.550.10">
    <property type="entry name" value="Spore Coat Polysaccharide Biosynthesis Protein SpsA, Chain A"/>
    <property type="match status" value="1"/>
</dbReference>
<dbReference type="InterPro" id="IPR029044">
    <property type="entry name" value="Nucleotide-diphossugar_trans"/>
</dbReference>
<dbReference type="SUPFAM" id="SSF53448">
    <property type="entry name" value="Nucleotide-diphospho-sugar transferases"/>
    <property type="match status" value="1"/>
</dbReference>
<gene>
    <name evidence="2" type="ORF">C4B25_00735</name>
</gene>
<proteinExistence type="predicted"/>
<accession>A0A4R0XM95</accession>
<dbReference type="EMBL" id="PSZP01000003">
    <property type="protein sequence ID" value="TCG11830.1"/>
    <property type="molecule type" value="Genomic_DNA"/>
</dbReference>
<evidence type="ECO:0000259" key="1">
    <source>
        <dbReference type="Pfam" id="PF00535"/>
    </source>
</evidence>
<comment type="caution">
    <text evidence="2">The sequence shown here is derived from an EMBL/GenBank/DDBJ whole genome shotgun (WGS) entry which is preliminary data.</text>
</comment>
<dbReference type="PANTHER" id="PTHR43685">
    <property type="entry name" value="GLYCOSYLTRANSFERASE"/>
    <property type="match status" value="1"/>
</dbReference>
<dbReference type="InterPro" id="IPR001173">
    <property type="entry name" value="Glyco_trans_2-like"/>
</dbReference>
<reference evidence="2 3" key="1">
    <citation type="submission" date="2018-02" db="EMBL/GenBank/DDBJ databases">
        <title>Mycoplasma marinum and Mycoplasma todarodis sp. nov., moderately halophilic and psychrotolerant mycoplasmas isolated from cephalopods.</title>
        <authorList>
            <person name="Viver T."/>
        </authorList>
    </citation>
    <scope>NUCLEOTIDE SEQUENCE [LARGE SCALE GENOMIC DNA]</scope>
    <source>
        <strain evidence="2 3">5H</strain>
    </source>
</reference>
<dbReference type="CDD" id="cd00761">
    <property type="entry name" value="Glyco_tranf_GTA_type"/>
    <property type="match status" value="1"/>
</dbReference>
<sequence>MKKLTIIIALYNKEKFIEECLDSLMKQETNYKYDVIIVDDGSTDNSFKLANNKIKGMKNFKIISQKNQRQGAARNKGIKNSQTDFVVFIDADDVVYPHFVEQISNAIVETNKDIIRYKFDYLDDHTKQVKKVRFPMSLYFRIAYGVMYAINIKKYPDFKFVEKVKVEDMYTFFSFFNNSLPEFHLIKTPVYKYRVNIEGAQDSTCINEEYLKDLKVALEFYKKSKNKNILYRLDYWRKVYLLKKYLKAIKK</sequence>
<protein>
    <recommendedName>
        <fullName evidence="1">Glycosyltransferase 2-like domain-containing protein</fullName>
    </recommendedName>
</protein>
<dbReference type="Pfam" id="PF00535">
    <property type="entry name" value="Glycos_transf_2"/>
    <property type="match status" value="1"/>
</dbReference>
<dbReference type="Proteomes" id="UP000291072">
    <property type="component" value="Unassembled WGS sequence"/>
</dbReference>